<feature type="transmembrane region" description="Helical" evidence="2">
    <location>
        <begin position="36"/>
        <end position="58"/>
    </location>
</feature>
<feature type="compositionally biased region" description="Polar residues" evidence="1">
    <location>
        <begin position="62"/>
        <end position="80"/>
    </location>
</feature>
<comment type="caution">
    <text evidence="3">The sequence shown here is derived from an EMBL/GenBank/DDBJ whole genome shotgun (WGS) entry which is preliminary data.</text>
</comment>
<feature type="region of interest" description="Disordered" evidence="1">
    <location>
        <begin position="60"/>
        <end position="80"/>
    </location>
</feature>
<sequence>MPGRTQENVPFAFIAEADRFRSDIQPPKYRATPGEIAGRFLTGLLVVGGLTASLIFGAPALQSGSGESPAGSETSATQSD</sequence>
<evidence type="ECO:0000313" key="3">
    <source>
        <dbReference type="EMBL" id="NGN67218.1"/>
    </source>
</evidence>
<organism evidence="3 4">
    <name type="scientific">Streptomyces coryli</name>
    <dbReference type="NCBI Taxonomy" id="1128680"/>
    <lineage>
        <taxon>Bacteria</taxon>
        <taxon>Bacillati</taxon>
        <taxon>Actinomycetota</taxon>
        <taxon>Actinomycetes</taxon>
        <taxon>Kitasatosporales</taxon>
        <taxon>Streptomycetaceae</taxon>
        <taxon>Streptomyces</taxon>
    </lineage>
</organism>
<dbReference type="EMBL" id="JAAKZV010000130">
    <property type="protein sequence ID" value="NGN67218.1"/>
    <property type="molecule type" value="Genomic_DNA"/>
</dbReference>
<evidence type="ECO:0000313" key="4">
    <source>
        <dbReference type="Proteomes" id="UP000481583"/>
    </source>
</evidence>
<accession>A0A6G4U752</accession>
<keyword evidence="2" id="KW-0472">Membrane</keyword>
<protein>
    <submittedName>
        <fullName evidence="3">Uncharacterized protein</fullName>
    </submittedName>
</protein>
<gene>
    <name evidence="3" type="ORF">G5C51_25325</name>
</gene>
<proteinExistence type="predicted"/>
<dbReference type="Proteomes" id="UP000481583">
    <property type="component" value="Unassembled WGS sequence"/>
</dbReference>
<reference evidence="3 4" key="1">
    <citation type="submission" date="2020-02" db="EMBL/GenBank/DDBJ databases">
        <title>Whole-genome analyses of novel actinobacteria.</title>
        <authorList>
            <person name="Sahin N."/>
        </authorList>
    </citation>
    <scope>NUCLEOTIDE SEQUENCE [LARGE SCALE GENOMIC DNA]</scope>
    <source>
        <strain evidence="3 4">A7024</strain>
    </source>
</reference>
<name>A0A6G4U752_9ACTN</name>
<keyword evidence="4" id="KW-1185">Reference proteome</keyword>
<dbReference type="AlphaFoldDB" id="A0A6G4U752"/>
<evidence type="ECO:0000256" key="2">
    <source>
        <dbReference type="SAM" id="Phobius"/>
    </source>
</evidence>
<dbReference type="RefSeq" id="WP_165240517.1">
    <property type="nucleotide sequence ID" value="NZ_JAAKZV010000130.1"/>
</dbReference>
<keyword evidence="2" id="KW-0812">Transmembrane</keyword>
<keyword evidence="2" id="KW-1133">Transmembrane helix</keyword>
<evidence type="ECO:0000256" key="1">
    <source>
        <dbReference type="SAM" id="MobiDB-lite"/>
    </source>
</evidence>